<dbReference type="InterPro" id="IPR036028">
    <property type="entry name" value="SH3-like_dom_sf"/>
</dbReference>
<dbReference type="Pfam" id="PF03114">
    <property type="entry name" value="BAR"/>
    <property type="match status" value="1"/>
</dbReference>
<dbReference type="Proteomes" id="UP000007879">
    <property type="component" value="Unassembled WGS sequence"/>
</dbReference>
<dbReference type="InParanoid" id="A0A1X7UZP8"/>
<dbReference type="EnsemblMetazoa" id="XM_019995781.1">
    <property type="protein sequence ID" value="XP_019851340.1"/>
    <property type="gene ID" value="LOC109581556"/>
</dbReference>
<sequence>MAVDLSLFPAASKRRRKRPIARAVHKFVGVSEEELSFSPGESILLIKRVDENWLEGELDGRIGIFPKNRVKVEVGSPSLSSESALARSGRACAVALNDFPGDCPGDLPLLQGQIVELLGNIGSGWSRGKIDESIGIFPTSFVEILQPLARGHYKIKEEEGVAKEEGGAKEGDDNGLMKEEGGASDSVVIKPIPKPRSVRPVPKPRAGTATLPRSFKPSSEAIDSGRGLSNGLHPLPRFSNISEYEEQLLGLQSSLETEEKMIQSAQRLLKVCQSEEKREKLEKTLENRQNKVDEINEQINLLEFHRADIIADHQIRSAPATPPIPRSITTPPKDPSDQRERVTNELINTEQEYHKELTAFCSKVLPAFKQWREVPWSELFSNLEEVVLVSGKMVTGLLADKRESLDVGALFKELAPELRDKYGVYCRNHDHASQLLEKLYEDKETVMKIKTMMDLGKPEVTSWDLHTFLIKPVQRVLKYPLLLGKLLEYMPPDDSRHKILMSSLKLSSQVAQDINEIKRRKDLLDRYTGSGRDERRLNLGTMRKKVRRFRQTITQKTGLRSATIDGEYSNQENIVMNIEGAVRSLINNINGFIEEGENYISHRESLTEYMSDFSGQSESLNKEKRHFEEMKKKWKNHVSVLRNEVLGSLSVLLGLFNDPLLLMNKRRDKLLDYDSLQYDMERCSEPDKLQQLREDVTLAKRTYEALNTQLIEDLPLFSDKALQGLRLILVSYLEKSLSFHENMSAILSGGQEEAAATTEEDIMRVHKEELKDLLENLCTLSVIPSSLSLSFGIVVTSNRSPRLPSSRLTDDVLLRKPIKGRRVSMPSSLRGALNRRSQSPIYEEISDDVKASVLSKSVSVDLLSPPSVNEYDLPPLEDDDVTTPTNNETTPIDGEATPTRTETPDYEIPPDALLLTPPISPSPPPLSPEDSPPPAGSVLIVLYDFVAESDLEISVSAGDCVKLIAPNDTDGCDQWWLVEVPSTGGRGYVPFNFFEISN</sequence>
<reference evidence="9" key="2">
    <citation type="submission" date="2017-05" db="UniProtKB">
        <authorList>
            <consortium name="EnsemblMetazoa"/>
        </authorList>
    </citation>
    <scope>IDENTIFICATION</scope>
</reference>
<dbReference type="InterPro" id="IPR027267">
    <property type="entry name" value="AH/BAR_dom_sf"/>
</dbReference>
<evidence type="ECO:0000313" key="9">
    <source>
        <dbReference type="EnsemblMetazoa" id="Aqu2.1.33455_001"/>
    </source>
</evidence>
<keyword evidence="2" id="KW-0344">Guanine-nucleotide releasing factor</keyword>
<dbReference type="PROSITE" id="PS50010">
    <property type="entry name" value="DH_2"/>
    <property type="match status" value="1"/>
</dbReference>
<dbReference type="PANTHER" id="PTHR22834">
    <property type="entry name" value="NUCLEAR FUSION PROTEIN FUS2"/>
    <property type="match status" value="1"/>
</dbReference>
<dbReference type="AlphaFoldDB" id="A0A1X7UZP8"/>
<evidence type="ECO:0000256" key="5">
    <source>
        <dbReference type="SAM" id="MobiDB-lite"/>
    </source>
</evidence>
<dbReference type="Pfam" id="PF14604">
    <property type="entry name" value="SH3_9"/>
    <property type="match status" value="1"/>
</dbReference>
<dbReference type="EnsemblMetazoa" id="Aqu2.1.33455_001">
    <property type="protein sequence ID" value="Aqu2.1.33455_001"/>
    <property type="gene ID" value="Aqu2.1.33455"/>
</dbReference>
<dbReference type="GO" id="GO:0005737">
    <property type="term" value="C:cytoplasm"/>
    <property type="evidence" value="ECO:0007669"/>
    <property type="project" value="InterPro"/>
</dbReference>
<dbReference type="eggNOG" id="KOG4225">
    <property type="taxonomic scope" value="Eukaryota"/>
</dbReference>
<dbReference type="PROSITE" id="PS51021">
    <property type="entry name" value="BAR"/>
    <property type="match status" value="1"/>
</dbReference>
<evidence type="ECO:0000259" key="7">
    <source>
        <dbReference type="PROSITE" id="PS50010"/>
    </source>
</evidence>
<dbReference type="InterPro" id="IPR004148">
    <property type="entry name" value="BAR_dom"/>
</dbReference>
<dbReference type="Gene3D" id="1.20.900.10">
    <property type="entry name" value="Dbl homology (DH) domain"/>
    <property type="match status" value="1"/>
</dbReference>
<dbReference type="GO" id="GO:0005085">
    <property type="term" value="F:guanyl-nucleotide exchange factor activity"/>
    <property type="evidence" value="ECO:0007669"/>
    <property type="project" value="UniProtKB-KW"/>
</dbReference>
<dbReference type="eggNOG" id="KOG3519">
    <property type="taxonomic scope" value="Eukaryota"/>
</dbReference>
<dbReference type="SUPFAM" id="SSF50044">
    <property type="entry name" value="SH3-domain"/>
    <property type="match status" value="3"/>
</dbReference>
<evidence type="ECO:0000256" key="4">
    <source>
        <dbReference type="SAM" id="Coils"/>
    </source>
</evidence>
<evidence type="ECO:0000313" key="10">
    <source>
        <dbReference type="Proteomes" id="UP000007879"/>
    </source>
</evidence>
<dbReference type="SMART" id="SM00325">
    <property type="entry name" value="RhoGEF"/>
    <property type="match status" value="1"/>
</dbReference>
<dbReference type="OrthoDB" id="6244550at2759"/>
<dbReference type="SMART" id="SM00326">
    <property type="entry name" value="SH3"/>
    <property type="match status" value="3"/>
</dbReference>
<feature type="region of interest" description="Disordered" evidence="5">
    <location>
        <begin position="318"/>
        <end position="339"/>
    </location>
</feature>
<dbReference type="PANTHER" id="PTHR22834:SF20">
    <property type="entry name" value="SH3 DOMAIN-CONTAINING PROTEIN"/>
    <property type="match status" value="1"/>
</dbReference>
<reference evidence="10" key="1">
    <citation type="journal article" date="2010" name="Nature">
        <title>The Amphimedon queenslandica genome and the evolution of animal complexity.</title>
        <authorList>
            <person name="Srivastava M."/>
            <person name="Simakov O."/>
            <person name="Chapman J."/>
            <person name="Fahey B."/>
            <person name="Gauthier M.E."/>
            <person name="Mitros T."/>
            <person name="Richards G.S."/>
            <person name="Conaco C."/>
            <person name="Dacre M."/>
            <person name="Hellsten U."/>
            <person name="Larroux C."/>
            <person name="Putnam N.H."/>
            <person name="Stanke M."/>
            <person name="Adamska M."/>
            <person name="Darling A."/>
            <person name="Degnan S.M."/>
            <person name="Oakley T.H."/>
            <person name="Plachetzki D.C."/>
            <person name="Zhai Y."/>
            <person name="Adamski M."/>
            <person name="Calcino A."/>
            <person name="Cummins S.F."/>
            <person name="Goodstein D.M."/>
            <person name="Harris C."/>
            <person name="Jackson D.J."/>
            <person name="Leys S.P."/>
            <person name="Shu S."/>
            <person name="Woodcroft B.J."/>
            <person name="Vervoort M."/>
            <person name="Kosik K.S."/>
            <person name="Manning G."/>
            <person name="Degnan B.M."/>
            <person name="Rokhsar D.S."/>
        </authorList>
    </citation>
    <scope>NUCLEOTIDE SEQUENCE [LARGE SCALE GENOMIC DNA]</scope>
</reference>
<keyword evidence="4" id="KW-0175">Coiled coil</keyword>
<dbReference type="PROSITE" id="PS50002">
    <property type="entry name" value="SH3"/>
    <property type="match status" value="3"/>
</dbReference>
<protein>
    <recommendedName>
        <fullName evidence="11">Dynamin-binding protein</fullName>
    </recommendedName>
</protein>
<dbReference type="Pfam" id="PF00018">
    <property type="entry name" value="SH3_1"/>
    <property type="match status" value="2"/>
</dbReference>
<keyword evidence="1 3" id="KW-0728">SH3 domain</keyword>
<dbReference type="Pfam" id="PF00621">
    <property type="entry name" value="RhoGEF"/>
    <property type="match status" value="1"/>
</dbReference>
<feature type="domain" description="BAR" evidence="8">
    <location>
        <begin position="553"/>
        <end position="763"/>
    </location>
</feature>
<evidence type="ECO:0000259" key="6">
    <source>
        <dbReference type="PROSITE" id="PS50002"/>
    </source>
</evidence>
<dbReference type="STRING" id="400682.A0A1X7UZP8"/>
<dbReference type="InterPro" id="IPR000219">
    <property type="entry name" value="DH_dom"/>
</dbReference>
<feature type="domain" description="SH3" evidence="6">
    <location>
        <begin position="934"/>
        <end position="998"/>
    </location>
</feature>
<feature type="domain" description="SH3" evidence="6">
    <location>
        <begin position="16"/>
        <end position="75"/>
    </location>
</feature>
<feature type="domain" description="DH" evidence="7">
    <location>
        <begin position="338"/>
        <end position="517"/>
    </location>
</feature>
<dbReference type="CDD" id="cd00160">
    <property type="entry name" value="RhoGEF"/>
    <property type="match status" value="1"/>
</dbReference>
<feature type="domain" description="SH3" evidence="6">
    <location>
        <begin position="88"/>
        <end position="147"/>
    </location>
</feature>
<organism evidence="9">
    <name type="scientific">Amphimedon queenslandica</name>
    <name type="common">Sponge</name>
    <dbReference type="NCBI Taxonomy" id="400682"/>
    <lineage>
        <taxon>Eukaryota</taxon>
        <taxon>Metazoa</taxon>
        <taxon>Porifera</taxon>
        <taxon>Demospongiae</taxon>
        <taxon>Heteroscleromorpha</taxon>
        <taxon>Haplosclerida</taxon>
        <taxon>Niphatidae</taxon>
        <taxon>Amphimedon</taxon>
    </lineage>
</organism>
<feature type="compositionally biased region" description="Pro residues" evidence="5">
    <location>
        <begin position="918"/>
        <end position="933"/>
    </location>
</feature>
<keyword evidence="10" id="KW-1185">Reference proteome</keyword>
<accession>A0A1X7UZP8</accession>
<dbReference type="KEGG" id="aqu:109581556"/>
<dbReference type="Gene3D" id="1.20.1270.60">
    <property type="entry name" value="Arfaptin homology (AH) domain/BAR domain"/>
    <property type="match status" value="1"/>
</dbReference>
<dbReference type="InterPro" id="IPR035899">
    <property type="entry name" value="DBL_dom_sf"/>
</dbReference>
<dbReference type="SMART" id="SM00721">
    <property type="entry name" value="BAR"/>
    <property type="match status" value="1"/>
</dbReference>
<feature type="region of interest" description="Disordered" evidence="5">
    <location>
        <begin position="866"/>
        <end position="933"/>
    </location>
</feature>
<evidence type="ECO:0000256" key="2">
    <source>
        <dbReference type="ARBA" id="ARBA00022658"/>
    </source>
</evidence>
<proteinExistence type="predicted"/>
<evidence type="ECO:0008006" key="11">
    <source>
        <dbReference type="Google" id="ProtNLM"/>
    </source>
</evidence>
<dbReference type="SUPFAM" id="SSF103657">
    <property type="entry name" value="BAR/IMD domain-like"/>
    <property type="match status" value="1"/>
</dbReference>
<dbReference type="InterPro" id="IPR051492">
    <property type="entry name" value="Dynamin-Rho_GEF"/>
</dbReference>
<evidence type="ECO:0000256" key="3">
    <source>
        <dbReference type="PROSITE-ProRule" id="PRU00192"/>
    </source>
</evidence>
<name>A0A1X7UZP8_AMPQE</name>
<feature type="compositionally biased region" description="Basic and acidic residues" evidence="5">
    <location>
        <begin position="160"/>
        <end position="181"/>
    </location>
</feature>
<evidence type="ECO:0000256" key="1">
    <source>
        <dbReference type="ARBA" id="ARBA00022443"/>
    </source>
</evidence>
<gene>
    <name evidence="9" type="primary">109581556</name>
</gene>
<feature type="region of interest" description="Disordered" evidence="5">
    <location>
        <begin position="160"/>
        <end position="228"/>
    </location>
</feature>
<dbReference type="Gene3D" id="2.30.30.40">
    <property type="entry name" value="SH3 Domains"/>
    <property type="match status" value="3"/>
</dbReference>
<dbReference type="InterPro" id="IPR001452">
    <property type="entry name" value="SH3_domain"/>
</dbReference>
<evidence type="ECO:0000259" key="8">
    <source>
        <dbReference type="PROSITE" id="PS51021"/>
    </source>
</evidence>
<feature type="coiled-coil region" evidence="4">
    <location>
        <begin position="241"/>
        <end position="305"/>
    </location>
</feature>
<dbReference type="SUPFAM" id="SSF48065">
    <property type="entry name" value="DBL homology domain (DH-domain)"/>
    <property type="match status" value="1"/>
</dbReference>